<evidence type="ECO:0000259" key="1">
    <source>
        <dbReference type="Pfam" id="PF12146"/>
    </source>
</evidence>
<keyword evidence="3" id="KW-1185">Reference proteome</keyword>
<dbReference type="OrthoDB" id="9806902at2"/>
<dbReference type="AlphaFoldDB" id="A0A1I0WM54"/>
<dbReference type="InterPro" id="IPR029058">
    <property type="entry name" value="AB_hydrolase_fold"/>
</dbReference>
<dbReference type="InterPro" id="IPR022742">
    <property type="entry name" value="Hydrolase_4"/>
</dbReference>
<gene>
    <name evidence="2" type="ORF">SAMN04488072_103133</name>
</gene>
<name>A0A1I0WM54_9BACI</name>
<evidence type="ECO:0000313" key="2">
    <source>
        <dbReference type="EMBL" id="SFA89701.1"/>
    </source>
</evidence>
<dbReference type="PANTHER" id="PTHR11614">
    <property type="entry name" value="PHOSPHOLIPASE-RELATED"/>
    <property type="match status" value="1"/>
</dbReference>
<reference evidence="2 3" key="1">
    <citation type="submission" date="2016-10" db="EMBL/GenBank/DDBJ databases">
        <authorList>
            <person name="de Groot N.N."/>
        </authorList>
    </citation>
    <scope>NUCLEOTIDE SEQUENCE [LARGE SCALE GENOMIC DNA]</scope>
    <source>
        <strain evidence="2 3">CGMCC 1.3702</strain>
    </source>
</reference>
<dbReference type="EMBL" id="FOJW01000003">
    <property type="protein sequence ID" value="SFA89701.1"/>
    <property type="molecule type" value="Genomic_DNA"/>
</dbReference>
<evidence type="ECO:0000313" key="3">
    <source>
        <dbReference type="Proteomes" id="UP000198642"/>
    </source>
</evidence>
<dbReference type="STRING" id="237679.SAMN04488072_103133"/>
<organism evidence="2 3">
    <name type="scientific">Lentibacillus halodurans</name>
    <dbReference type="NCBI Taxonomy" id="237679"/>
    <lineage>
        <taxon>Bacteria</taxon>
        <taxon>Bacillati</taxon>
        <taxon>Bacillota</taxon>
        <taxon>Bacilli</taxon>
        <taxon>Bacillales</taxon>
        <taxon>Bacillaceae</taxon>
        <taxon>Lentibacillus</taxon>
    </lineage>
</organism>
<dbReference type="GO" id="GO:0016787">
    <property type="term" value="F:hydrolase activity"/>
    <property type="evidence" value="ECO:0007669"/>
    <property type="project" value="UniProtKB-KW"/>
</dbReference>
<feature type="domain" description="Serine aminopeptidase S33" evidence="1">
    <location>
        <begin position="26"/>
        <end position="287"/>
    </location>
</feature>
<dbReference type="RefSeq" id="WP_090234547.1">
    <property type="nucleotide sequence ID" value="NZ_FOJW01000003.1"/>
</dbReference>
<keyword evidence="2" id="KW-0378">Hydrolase</keyword>
<dbReference type="Proteomes" id="UP000198642">
    <property type="component" value="Unassembled WGS sequence"/>
</dbReference>
<dbReference type="Pfam" id="PF12146">
    <property type="entry name" value="Hydrolase_4"/>
    <property type="match status" value="1"/>
</dbReference>
<dbReference type="Gene3D" id="3.40.50.1820">
    <property type="entry name" value="alpha/beta hydrolase"/>
    <property type="match status" value="1"/>
</dbReference>
<proteinExistence type="predicted"/>
<protein>
    <submittedName>
        <fullName evidence="2">Lysophospholipase, alpha-beta hydrolase superfamily</fullName>
    </submittedName>
</protein>
<accession>A0A1I0WM54</accession>
<dbReference type="InterPro" id="IPR051044">
    <property type="entry name" value="MAG_DAG_Lipase"/>
</dbReference>
<dbReference type="SUPFAM" id="SSF53474">
    <property type="entry name" value="alpha/beta-Hydrolases"/>
    <property type="match status" value="1"/>
</dbReference>
<sequence>MEKTFWFTQPDNIKIYVKKWFTPENKPKAIVQIAHGMAEHIGRYDDFADFLVENNIFVYGNDHRGHGKTGEKQGILGYFADENGFETVTDDLYAVTKQIRQHYPDTSLFLLGHSMGSFLTRHFIQVHSELVDGVILTGTGHYSRFTSETARRIAANLPPKEKSGLMNALVFSSFNKRVQNKKTKLDWLSRDDRMIQSYIDDPYCGFIPTAGFFKDLMTGLTLIHDQKRNRQIRSDLPMLIAGGNEDPVGDYAKGVWKTAELYNDAGLNDIMTILFEKSRHELLNERNRDEIYRILLNWVIGLTSKIS</sequence>